<accession>A0A0E9VYB6</accession>
<proteinExistence type="predicted"/>
<sequence length="19" mass="2318">MLVWHILFCYLCQCSCLQN</sequence>
<protein>
    <submittedName>
        <fullName evidence="1">Uncharacterized protein</fullName>
    </submittedName>
</protein>
<organism evidence="1">
    <name type="scientific">Anguilla anguilla</name>
    <name type="common">European freshwater eel</name>
    <name type="synonym">Muraena anguilla</name>
    <dbReference type="NCBI Taxonomy" id="7936"/>
    <lineage>
        <taxon>Eukaryota</taxon>
        <taxon>Metazoa</taxon>
        <taxon>Chordata</taxon>
        <taxon>Craniata</taxon>
        <taxon>Vertebrata</taxon>
        <taxon>Euteleostomi</taxon>
        <taxon>Actinopterygii</taxon>
        <taxon>Neopterygii</taxon>
        <taxon>Teleostei</taxon>
        <taxon>Anguilliformes</taxon>
        <taxon>Anguillidae</taxon>
        <taxon>Anguilla</taxon>
    </lineage>
</organism>
<dbReference type="EMBL" id="GBXM01025521">
    <property type="protein sequence ID" value="JAH83056.1"/>
    <property type="molecule type" value="Transcribed_RNA"/>
</dbReference>
<dbReference type="AlphaFoldDB" id="A0A0E9VYB6"/>
<reference evidence="1" key="2">
    <citation type="journal article" date="2015" name="Fish Shellfish Immunol.">
        <title>Early steps in the European eel (Anguilla anguilla)-Vibrio vulnificus interaction in the gills: Role of the RtxA13 toxin.</title>
        <authorList>
            <person name="Callol A."/>
            <person name="Pajuelo D."/>
            <person name="Ebbesson L."/>
            <person name="Teles M."/>
            <person name="MacKenzie S."/>
            <person name="Amaro C."/>
        </authorList>
    </citation>
    <scope>NUCLEOTIDE SEQUENCE</scope>
</reference>
<evidence type="ECO:0000313" key="1">
    <source>
        <dbReference type="EMBL" id="JAH83056.1"/>
    </source>
</evidence>
<reference evidence="1" key="1">
    <citation type="submission" date="2014-11" db="EMBL/GenBank/DDBJ databases">
        <authorList>
            <person name="Amaro Gonzalez C."/>
        </authorList>
    </citation>
    <scope>NUCLEOTIDE SEQUENCE</scope>
</reference>
<name>A0A0E9VYB6_ANGAN</name>